<dbReference type="SUPFAM" id="SSF53335">
    <property type="entry name" value="S-adenosyl-L-methionine-dependent methyltransferases"/>
    <property type="match status" value="1"/>
</dbReference>
<evidence type="ECO:0000259" key="4">
    <source>
        <dbReference type="Pfam" id="PF00891"/>
    </source>
</evidence>
<dbReference type="Pfam" id="PF00891">
    <property type="entry name" value="Methyltransf_2"/>
    <property type="match status" value="1"/>
</dbReference>
<dbReference type="InterPro" id="IPR016461">
    <property type="entry name" value="COMT-like"/>
</dbReference>
<proteinExistence type="predicted"/>
<dbReference type="PANTHER" id="PTHR43712:SF2">
    <property type="entry name" value="O-METHYLTRANSFERASE CICE"/>
    <property type="match status" value="1"/>
</dbReference>
<evidence type="ECO:0000313" key="5">
    <source>
        <dbReference type="EMBL" id="GAA4036369.1"/>
    </source>
</evidence>
<dbReference type="PANTHER" id="PTHR43712">
    <property type="entry name" value="PUTATIVE (AFU_ORTHOLOGUE AFUA_4G14580)-RELATED"/>
    <property type="match status" value="1"/>
</dbReference>
<sequence>MLYTRLDDGSTRPGWKLRLLLLRNRLVGNSAFQRWALSNPLTRIKARRHARALFDLTAGFVYSQVTSALVESDLLDALATRPRSEQEAAELSGLGIESARTLLRAAASLGLTAEAESRWTLGERGGALAGMPGLSDMIRHHRLLYADLADPLAMLRREGPGALASLWTYDDPGGGEEARIYSRLMTATQPMVAAQALAAYSFTRHVRLLDIGGGQGAFLREIGHEYPALGLGLFDRPAVIETIGDRDGIRLHAGSFLTDPLPGGYDLHSLVRVLHDHDDAAAMAILQASRRALPPGGRLLIVEPMAEVGRAPEGHAYFGFYLAAMRSGRPRTAAEIRAMLRGAGFARVSACRTPLPLVAHCLVAST</sequence>
<evidence type="ECO:0000256" key="1">
    <source>
        <dbReference type="ARBA" id="ARBA00022603"/>
    </source>
</evidence>
<dbReference type="GO" id="GO:0008168">
    <property type="term" value="F:methyltransferase activity"/>
    <property type="evidence" value="ECO:0007669"/>
    <property type="project" value="UniProtKB-KW"/>
</dbReference>
<name>A0ABP7U5C5_9SPHN</name>
<comment type="caution">
    <text evidence="5">The sequence shown here is derived from an EMBL/GenBank/DDBJ whole genome shotgun (WGS) entry which is preliminary data.</text>
</comment>
<keyword evidence="3" id="KW-0949">S-adenosyl-L-methionine</keyword>
<reference evidence="6" key="1">
    <citation type="journal article" date="2019" name="Int. J. Syst. Evol. Microbiol.">
        <title>The Global Catalogue of Microorganisms (GCM) 10K type strain sequencing project: providing services to taxonomists for standard genome sequencing and annotation.</title>
        <authorList>
            <consortium name="The Broad Institute Genomics Platform"/>
            <consortium name="The Broad Institute Genome Sequencing Center for Infectious Disease"/>
            <person name="Wu L."/>
            <person name="Ma J."/>
        </authorList>
    </citation>
    <scope>NUCLEOTIDE SEQUENCE [LARGE SCALE GENOMIC DNA]</scope>
    <source>
        <strain evidence="6">JCM 17564</strain>
    </source>
</reference>
<keyword evidence="1 5" id="KW-0489">Methyltransferase</keyword>
<dbReference type="Proteomes" id="UP001424459">
    <property type="component" value="Unassembled WGS sequence"/>
</dbReference>
<dbReference type="InterPro" id="IPR001077">
    <property type="entry name" value="COMT_C"/>
</dbReference>
<accession>A0ABP7U5C5</accession>
<dbReference type="EMBL" id="BAABBR010000001">
    <property type="protein sequence ID" value="GAA4036369.1"/>
    <property type="molecule type" value="Genomic_DNA"/>
</dbReference>
<dbReference type="SUPFAM" id="SSF46785">
    <property type="entry name" value="Winged helix' DNA-binding domain"/>
    <property type="match status" value="1"/>
</dbReference>
<evidence type="ECO:0000256" key="3">
    <source>
        <dbReference type="ARBA" id="ARBA00022691"/>
    </source>
</evidence>
<dbReference type="Gene3D" id="1.10.10.10">
    <property type="entry name" value="Winged helix-like DNA-binding domain superfamily/Winged helix DNA-binding domain"/>
    <property type="match status" value="1"/>
</dbReference>
<dbReference type="InterPro" id="IPR036390">
    <property type="entry name" value="WH_DNA-bd_sf"/>
</dbReference>
<evidence type="ECO:0000313" key="6">
    <source>
        <dbReference type="Proteomes" id="UP001424459"/>
    </source>
</evidence>
<dbReference type="CDD" id="cd02440">
    <property type="entry name" value="AdoMet_MTases"/>
    <property type="match status" value="1"/>
</dbReference>
<dbReference type="Gene3D" id="3.40.50.150">
    <property type="entry name" value="Vaccinia Virus protein VP39"/>
    <property type="match status" value="1"/>
</dbReference>
<dbReference type="GO" id="GO:0032259">
    <property type="term" value="P:methylation"/>
    <property type="evidence" value="ECO:0007669"/>
    <property type="project" value="UniProtKB-KW"/>
</dbReference>
<evidence type="ECO:0000256" key="2">
    <source>
        <dbReference type="ARBA" id="ARBA00022679"/>
    </source>
</evidence>
<dbReference type="InterPro" id="IPR036388">
    <property type="entry name" value="WH-like_DNA-bd_sf"/>
</dbReference>
<dbReference type="PROSITE" id="PS51683">
    <property type="entry name" value="SAM_OMT_II"/>
    <property type="match status" value="1"/>
</dbReference>
<dbReference type="InterPro" id="IPR029063">
    <property type="entry name" value="SAM-dependent_MTases_sf"/>
</dbReference>
<gene>
    <name evidence="5" type="ORF">GCM10022281_16130</name>
</gene>
<organism evidence="5 6">
    <name type="scientific">Sphingomonas rosea</name>
    <dbReference type="NCBI Taxonomy" id="335605"/>
    <lineage>
        <taxon>Bacteria</taxon>
        <taxon>Pseudomonadati</taxon>
        <taxon>Pseudomonadota</taxon>
        <taxon>Alphaproteobacteria</taxon>
        <taxon>Sphingomonadales</taxon>
        <taxon>Sphingomonadaceae</taxon>
        <taxon>Sphingomonas</taxon>
    </lineage>
</organism>
<feature type="domain" description="O-methyltransferase C-terminal" evidence="4">
    <location>
        <begin position="175"/>
        <end position="346"/>
    </location>
</feature>
<protein>
    <submittedName>
        <fullName evidence="5">Methyltransferase</fullName>
    </submittedName>
</protein>
<keyword evidence="2" id="KW-0808">Transferase</keyword>
<keyword evidence="6" id="KW-1185">Reference proteome</keyword>